<organism evidence="2 3">
    <name type="scientific">Clostridioides difficile</name>
    <name type="common">Peptoclostridium difficile</name>
    <dbReference type="NCBI Taxonomy" id="1496"/>
    <lineage>
        <taxon>Bacteria</taxon>
        <taxon>Bacillati</taxon>
        <taxon>Bacillota</taxon>
        <taxon>Clostridia</taxon>
        <taxon>Peptostreptococcales</taxon>
        <taxon>Peptostreptococcaceae</taxon>
        <taxon>Clostridioides</taxon>
    </lineage>
</organism>
<reference evidence="2" key="2">
    <citation type="submission" date="2021-06" db="EMBL/GenBank/DDBJ databases">
        <authorList>
            <consortium name="NCBI Pathogen Detection Project"/>
        </authorList>
    </citation>
    <scope>NUCLEOTIDE SEQUENCE</scope>
    <source>
        <strain evidence="2">HN1000</strain>
    </source>
</reference>
<comment type="caution">
    <text evidence="2">The sequence shown here is derived from an EMBL/GenBank/DDBJ whole genome shotgun (WGS) entry which is preliminary data.</text>
</comment>
<accession>A0AAN5VPW0</accession>
<dbReference type="AlphaFoldDB" id="A0AAN5VPW0"/>
<gene>
    <name evidence="2" type="ORF">KRM00_003894</name>
</gene>
<evidence type="ECO:0000313" key="3">
    <source>
        <dbReference type="Proteomes" id="UP000878956"/>
    </source>
</evidence>
<dbReference type="EMBL" id="DAEPXK010000075">
    <property type="protein sequence ID" value="HBH1544345.1"/>
    <property type="molecule type" value="Genomic_DNA"/>
</dbReference>
<evidence type="ECO:0000256" key="1">
    <source>
        <dbReference type="SAM" id="Coils"/>
    </source>
</evidence>
<protein>
    <submittedName>
        <fullName evidence="2">Uncharacterized protein</fullName>
    </submittedName>
</protein>
<evidence type="ECO:0000313" key="2">
    <source>
        <dbReference type="EMBL" id="HBH1544345.1"/>
    </source>
</evidence>
<reference evidence="2" key="1">
    <citation type="journal article" date="2018" name="Genome Biol.">
        <title>SKESA: strategic k-mer extension for scrupulous assemblies.</title>
        <authorList>
            <person name="Souvorov A."/>
            <person name="Agarwala R."/>
            <person name="Lipman D.J."/>
        </authorList>
    </citation>
    <scope>NUCLEOTIDE SEQUENCE</scope>
    <source>
        <strain evidence="2">HN1000</strain>
    </source>
</reference>
<feature type="coiled-coil region" evidence="1">
    <location>
        <begin position="194"/>
        <end position="253"/>
    </location>
</feature>
<dbReference type="RefSeq" id="WP_009899526.1">
    <property type="nucleotide sequence ID" value="NZ_FUQT01000003.1"/>
</dbReference>
<keyword evidence="1" id="KW-0175">Coiled coil</keyword>
<name>A0AAN5VPW0_CLODI</name>
<sequence>MFVPSGYVEYTKNIINDFISENGYVPSFSDLNNSDVKQLFQIYGSWNKVLENLGFIDKTNNAEDILKEVEELRDRLGKIPNREELKENNINIKPLIKKYGKWSTVKNKLKTDIVIENPFLEKNKDKNAILLEKVSNIKEIEGIIEKILDLTNNKKCIPTYQQLLENGIKINKLMRVMGSWEKIKKELNLDSIVSKFDEEKIEKIKKEILDIKNEDKYKRVPSELLMKKRGIDVNLLKKTYGSLKEAYKKLKIEEYDIKVFNNEIIKLTKNKIKVPSMARLVFYKIPVKILFSYYGSYENMIDVLNLKAIVEKAKVIKDEKDKKFKDKTMKEIMEVYQILDKTPIIRELKEYGIKTATFFRKFGSWREIKAILKLPKRSKYTNTELKESKKIILEMTQSLGKIPTIQNLKDNGVHINSLINIYGSYSKLLLELGLITEPLKNRYTDIELEESKRAILEMTQSLGKIPTIQNIKDSGVHIKYLVKKYGSYSKLLLELGLITEPLKKDKREISMI</sequence>
<proteinExistence type="predicted"/>
<dbReference type="Proteomes" id="UP000878956">
    <property type="component" value="Unassembled WGS sequence"/>
</dbReference>